<dbReference type="Proteomes" id="UP000504606">
    <property type="component" value="Unplaced"/>
</dbReference>
<dbReference type="Pfam" id="PF06105">
    <property type="entry name" value="Aph-1"/>
    <property type="match status" value="1"/>
</dbReference>
<dbReference type="RefSeq" id="XP_026275132.1">
    <property type="nucleotide sequence ID" value="XM_026419347.2"/>
</dbReference>
<dbReference type="GO" id="GO:0016485">
    <property type="term" value="P:protein processing"/>
    <property type="evidence" value="ECO:0007669"/>
    <property type="project" value="InterPro"/>
</dbReference>
<dbReference type="KEGG" id="foc:113204241"/>
<dbReference type="GeneID" id="113204241"/>
<feature type="transmembrane region" description="Helical" evidence="7">
    <location>
        <begin position="112"/>
        <end position="136"/>
    </location>
</feature>
<organism evidence="8 9">
    <name type="scientific">Frankliniella occidentalis</name>
    <name type="common">Western flower thrips</name>
    <name type="synonym">Euthrips occidentalis</name>
    <dbReference type="NCBI Taxonomy" id="133901"/>
    <lineage>
        <taxon>Eukaryota</taxon>
        <taxon>Metazoa</taxon>
        <taxon>Ecdysozoa</taxon>
        <taxon>Arthropoda</taxon>
        <taxon>Hexapoda</taxon>
        <taxon>Insecta</taxon>
        <taxon>Pterygota</taxon>
        <taxon>Neoptera</taxon>
        <taxon>Paraneoptera</taxon>
        <taxon>Thysanoptera</taxon>
        <taxon>Terebrantia</taxon>
        <taxon>Thripoidea</taxon>
        <taxon>Thripidae</taxon>
        <taxon>Frankliniella</taxon>
    </lineage>
</organism>
<keyword evidence="3 7" id="KW-0812">Transmembrane</keyword>
<reference evidence="9" key="1">
    <citation type="submission" date="2025-08" db="UniProtKB">
        <authorList>
            <consortium name="RefSeq"/>
        </authorList>
    </citation>
    <scope>IDENTIFICATION</scope>
    <source>
        <tissue evidence="9">Whole organism</tissue>
    </source>
</reference>
<feature type="transmembrane region" description="Helical" evidence="7">
    <location>
        <begin position="183"/>
        <end position="201"/>
    </location>
</feature>
<evidence type="ECO:0000256" key="4">
    <source>
        <dbReference type="ARBA" id="ARBA00022976"/>
    </source>
</evidence>
<dbReference type="PANTHER" id="PTHR12889">
    <property type="entry name" value="GAMMA-SECRETASE SUBUNIT APH-1"/>
    <property type="match status" value="1"/>
</dbReference>
<dbReference type="InterPro" id="IPR009294">
    <property type="entry name" value="Aph-1"/>
</dbReference>
<dbReference type="OrthoDB" id="6507463at2759"/>
<feature type="transmembrane region" description="Helical" evidence="7">
    <location>
        <begin position="29"/>
        <end position="55"/>
    </location>
</feature>
<accession>A0A6J1S297</accession>
<evidence type="ECO:0000256" key="6">
    <source>
        <dbReference type="ARBA" id="ARBA00023136"/>
    </source>
</evidence>
<feature type="transmembrane region" description="Helical" evidence="7">
    <location>
        <begin position="67"/>
        <end position="92"/>
    </location>
</feature>
<feature type="transmembrane region" description="Helical" evidence="7">
    <location>
        <begin position="148"/>
        <end position="171"/>
    </location>
</feature>
<evidence type="ECO:0000256" key="1">
    <source>
        <dbReference type="ARBA" id="ARBA00004141"/>
    </source>
</evidence>
<keyword evidence="8" id="KW-1185">Reference proteome</keyword>
<evidence type="ECO:0000313" key="9">
    <source>
        <dbReference type="RefSeq" id="XP_026275132.1"/>
    </source>
</evidence>
<keyword evidence="6 7" id="KW-0472">Membrane</keyword>
<evidence type="ECO:0000256" key="5">
    <source>
        <dbReference type="ARBA" id="ARBA00022989"/>
    </source>
</evidence>
<evidence type="ECO:0000256" key="2">
    <source>
        <dbReference type="ARBA" id="ARBA00005577"/>
    </source>
</evidence>
<comment type="subcellular location">
    <subcellularLocation>
        <location evidence="1">Membrane</location>
        <topology evidence="1">Multi-pass membrane protein</topology>
    </subcellularLocation>
</comment>
<dbReference type="GO" id="GO:0007219">
    <property type="term" value="P:Notch signaling pathway"/>
    <property type="evidence" value="ECO:0007669"/>
    <property type="project" value="UniProtKB-KW"/>
</dbReference>
<feature type="transmembrane region" description="Helical" evidence="7">
    <location>
        <begin position="213"/>
        <end position="234"/>
    </location>
</feature>
<dbReference type="GO" id="GO:0016020">
    <property type="term" value="C:membrane"/>
    <property type="evidence" value="ECO:0007669"/>
    <property type="project" value="UniProtKB-SubCell"/>
</dbReference>
<sequence>MTLCTFFGCAFIAFGPAISMLTLTIAQDPVLVIVVFGSGFFWLLSSLLSSVLWLLIGLTLMPHSVQLVLSVVLSVLCQEGFRYLLYCAMSVFNNGLNAMFDSNAINWKMMSYAAGVGFGVMSGVFSIINVLADLVGPATVGLKAGSDNFLLVSASLALCFVLLHVFWSVIFFNGVDQVNFAKIAWVVVTHLLASSLTLLNTSGHYMAAILPNFIIVLLTACIAFRAAGGTLYSLKSSFSPRHVVTHL</sequence>
<name>A0A6J1S297_FRAOC</name>
<comment type="similarity">
    <text evidence="2">Belongs to the APH-1 family.</text>
</comment>
<dbReference type="AlphaFoldDB" id="A0A6J1S297"/>
<evidence type="ECO:0000256" key="3">
    <source>
        <dbReference type="ARBA" id="ARBA00022692"/>
    </source>
</evidence>
<evidence type="ECO:0000313" key="8">
    <source>
        <dbReference type="Proteomes" id="UP000504606"/>
    </source>
</evidence>
<proteinExistence type="inferred from homology"/>
<protein>
    <submittedName>
        <fullName evidence="9">Gamma-secretase subunit Aph-1-like</fullName>
    </submittedName>
</protein>
<evidence type="ECO:0000256" key="7">
    <source>
        <dbReference type="SAM" id="Phobius"/>
    </source>
</evidence>
<keyword evidence="4" id="KW-0914">Notch signaling pathway</keyword>
<gene>
    <name evidence="9" type="primary">LOC113204241</name>
</gene>
<keyword evidence="5 7" id="KW-1133">Transmembrane helix</keyword>